<keyword evidence="2" id="KW-0808">Transferase</keyword>
<gene>
    <name evidence="5" type="ORF">UC7_01870</name>
</gene>
<dbReference type="eggNOG" id="COG0863">
    <property type="taxonomic scope" value="Bacteria"/>
</dbReference>
<keyword evidence="1" id="KW-0489">Methyltransferase</keyword>
<keyword evidence="6" id="KW-1185">Reference proteome</keyword>
<dbReference type="EMBL" id="AJAU01000018">
    <property type="protein sequence ID" value="EOL45064.1"/>
    <property type="molecule type" value="Genomic_DNA"/>
</dbReference>
<keyword evidence="3" id="KW-0680">Restriction system</keyword>
<feature type="domain" description="DNA methylase N-4/N-6" evidence="4">
    <location>
        <begin position="29"/>
        <end position="86"/>
    </location>
</feature>
<sequence>MVSITEILKEKSIDYWDFADSKLFGIHKISSYPATMVPDMQKELIKMVTEEDKSVKNILDPFHGSGVTLVEGTGLGLDPIGFDINPLANLMTLVKLQGVNKKIVESSNRRIMRKVLEDDINFVVHDFYNIEKWFRTDIIESLSKIKHIIQQEKYKYIRQYYWVCLINVIKKYSNTRSSTFKLHIKKEEDINQLKNDVFKDFFQNISTSYKYLPDYSRHKKVLLSVGDTRELLSKTEQNSIDLICTSPPYGDNGTTVTYGQYSMLPLYWINKKDLTKFDDSLLENYSSIDSASLGGPKSIPSKVHYTSDRLINYLDSISLSKHRKVINFVNDYLDAFDKMHNVLKPGKFMIVTLGNRRVDNEILPLTEITKDFLLEKGFSIEAELSRNIPVKRMPRKVSRVNNKAVSSMNTEYVLILKK</sequence>
<evidence type="ECO:0000313" key="6">
    <source>
        <dbReference type="Proteomes" id="UP000013840"/>
    </source>
</evidence>
<dbReference type="GO" id="GO:0003677">
    <property type="term" value="F:DNA binding"/>
    <property type="evidence" value="ECO:0007669"/>
    <property type="project" value="InterPro"/>
</dbReference>
<name>R3TU27_9ENTE</name>
<dbReference type="PATRIC" id="fig|1158612.3.peg.1845"/>
<dbReference type="GO" id="GO:0008170">
    <property type="term" value="F:N-methyltransferase activity"/>
    <property type="evidence" value="ECO:0007669"/>
    <property type="project" value="InterPro"/>
</dbReference>
<dbReference type="GO" id="GO:0032259">
    <property type="term" value="P:methylation"/>
    <property type="evidence" value="ECO:0007669"/>
    <property type="project" value="UniProtKB-KW"/>
</dbReference>
<proteinExistence type="predicted"/>
<dbReference type="RefSeq" id="WP_010771980.1">
    <property type="nucleotide sequence ID" value="NZ_KB946334.1"/>
</dbReference>
<dbReference type="Proteomes" id="UP000013840">
    <property type="component" value="Unassembled WGS sequence"/>
</dbReference>
<dbReference type="InterPro" id="IPR029063">
    <property type="entry name" value="SAM-dependent_MTases_sf"/>
</dbReference>
<organism evidence="5 6">
    <name type="scientific">Enterococcus caccae ATCC BAA-1240</name>
    <dbReference type="NCBI Taxonomy" id="1158612"/>
    <lineage>
        <taxon>Bacteria</taxon>
        <taxon>Bacillati</taxon>
        <taxon>Bacillota</taxon>
        <taxon>Bacilli</taxon>
        <taxon>Lactobacillales</taxon>
        <taxon>Enterococcaceae</taxon>
        <taxon>Enterococcus</taxon>
    </lineage>
</organism>
<dbReference type="AlphaFoldDB" id="R3TU27"/>
<evidence type="ECO:0000256" key="3">
    <source>
        <dbReference type="ARBA" id="ARBA00022747"/>
    </source>
</evidence>
<evidence type="ECO:0000256" key="2">
    <source>
        <dbReference type="ARBA" id="ARBA00022679"/>
    </source>
</evidence>
<dbReference type="Pfam" id="PF01555">
    <property type="entry name" value="N6_N4_Mtase"/>
    <property type="match status" value="1"/>
</dbReference>
<dbReference type="STRING" id="317735.RU98_GL001205"/>
<evidence type="ECO:0000313" key="5">
    <source>
        <dbReference type="EMBL" id="EOL45064.1"/>
    </source>
</evidence>
<evidence type="ECO:0000259" key="4">
    <source>
        <dbReference type="Pfam" id="PF01555"/>
    </source>
</evidence>
<accession>R3TU27</accession>
<reference evidence="5 6" key="1">
    <citation type="submission" date="2013-02" db="EMBL/GenBank/DDBJ databases">
        <title>The Genome Sequence of Enterococcus caccae BAA-1240.</title>
        <authorList>
            <consortium name="The Broad Institute Genome Sequencing Platform"/>
            <consortium name="The Broad Institute Genome Sequencing Center for Infectious Disease"/>
            <person name="Earl A.M."/>
            <person name="Gilmore M.S."/>
            <person name="Lebreton F."/>
            <person name="Walker B."/>
            <person name="Young S.K."/>
            <person name="Zeng Q."/>
            <person name="Gargeya S."/>
            <person name="Fitzgerald M."/>
            <person name="Haas B."/>
            <person name="Abouelleil A."/>
            <person name="Alvarado L."/>
            <person name="Arachchi H.M."/>
            <person name="Berlin A.M."/>
            <person name="Chapman S.B."/>
            <person name="Dewar J."/>
            <person name="Goldberg J."/>
            <person name="Griggs A."/>
            <person name="Gujja S."/>
            <person name="Hansen M."/>
            <person name="Howarth C."/>
            <person name="Imamovic A."/>
            <person name="Larimer J."/>
            <person name="McCowan C."/>
            <person name="Murphy C."/>
            <person name="Neiman D."/>
            <person name="Pearson M."/>
            <person name="Priest M."/>
            <person name="Roberts A."/>
            <person name="Saif S."/>
            <person name="Shea T."/>
            <person name="Sisk P."/>
            <person name="Sykes S."/>
            <person name="Wortman J."/>
            <person name="Nusbaum C."/>
            <person name="Birren B."/>
        </authorList>
    </citation>
    <scope>NUCLEOTIDE SEQUENCE [LARGE SCALE GENOMIC DNA]</scope>
    <source>
        <strain evidence="5 6">ATCC BAA-1240</strain>
    </source>
</reference>
<dbReference type="SUPFAM" id="SSF53335">
    <property type="entry name" value="S-adenosyl-L-methionine-dependent methyltransferases"/>
    <property type="match status" value="2"/>
</dbReference>
<evidence type="ECO:0000256" key="1">
    <source>
        <dbReference type="ARBA" id="ARBA00022603"/>
    </source>
</evidence>
<comment type="caution">
    <text evidence="5">The sequence shown here is derived from an EMBL/GenBank/DDBJ whole genome shotgun (WGS) entry which is preliminary data.</text>
</comment>
<dbReference type="GO" id="GO:0009307">
    <property type="term" value="P:DNA restriction-modification system"/>
    <property type="evidence" value="ECO:0007669"/>
    <property type="project" value="UniProtKB-KW"/>
</dbReference>
<dbReference type="InterPro" id="IPR002941">
    <property type="entry name" value="DNA_methylase_N4/N6"/>
</dbReference>
<protein>
    <recommendedName>
        <fullName evidence="4">DNA methylase N-4/N-6 domain-containing protein</fullName>
    </recommendedName>
</protein>
<dbReference type="Gene3D" id="3.40.50.150">
    <property type="entry name" value="Vaccinia Virus protein VP39"/>
    <property type="match status" value="2"/>
</dbReference>